<dbReference type="AlphaFoldDB" id="A0A9N9B8N7"/>
<reference evidence="1" key="1">
    <citation type="submission" date="2021-06" db="EMBL/GenBank/DDBJ databases">
        <authorList>
            <person name="Kallberg Y."/>
            <person name="Tangrot J."/>
            <person name="Rosling A."/>
        </authorList>
    </citation>
    <scope>NUCLEOTIDE SEQUENCE</scope>
    <source>
        <strain evidence="1">MT106</strain>
    </source>
</reference>
<evidence type="ECO:0000313" key="1">
    <source>
        <dbReference type="EMBL" id="CAG8557095.1"/>
    </source>
</evidence>
<organism evidence="1 2">
    <name type="scientific">Ambispora gerdemannii</name>
    <dbReference type="NCBI Taxonomy" id="144530"/>
    <lineage>
        <taxon>Eukaryota</taxon>
        <taxon>Fungi</taxon>
        <taxon>Fungi incertae sedis</taxon>
        <taxon>Mucoromycota</taxon>
        <taxon>Glomeromycotina</taxon>
        <taxon>Glomeromycetes</taxon>
        <taxon>Archaeosporales</taxon>
        <taxon>Ambisporaceae</taxon>
        <taxon>Ambispora</taxon>
    </lineage>
</organism>
<protein>
    <submittedName>
        <fullName evidence="1">3390_t:CDS:1</fullName>
    </submittedName>
</protein>
<comment type="caution">
    <text evidence="1">The sequence shown here is derived from an EMBL/GenBank/DDBJ whole genome shotgun (WGS) entry which is preliminary data.</text>
</comment>
<accession>A0A9N9B8N7</accession>
<sequence>MKRHFNGYRFSPSATSPHVLNTNNCLEYLQMSADAAGRPIKSCQPSNSEASERVLQVLAASPITISIPTIIQHQMLNAWRVPIPCETLQNEFRLSDLHMDITKSRPVWLSYMFHVGCLSFTDEMTEKQLQIPNLVAAQRFANAVLDRFELRASDIMDALQKIVSIEDISDLLGFYQRMMSKRDVSDNDLRDKLEEHHRDSFTFADKTGSPNSIGRIDLLIKTNTSRITITKCKALRINFLDIQPAASQPGPKRSVDFRKALTLSNISDVASVLKFKLASYDRFGRAGKTIREWIFEMGGPNEQWSSIGPITVLDYELDMTSYDLI</sequence>
<evidence type="ECO:0000313" key="2">
    <source>
        <dbReference type="Proteomes" id="UP000789831"/>
    </source>
</evidence>
<proteinExistence type="predicted"/>
<dbReference type="Proteomes" id="UP000789831">
    <property type="component" value="Unassembled WGS sequence"/>
</dbReference>
<name>A0A9N9B8N7_9GLOM</name>
<keyword evidence="2" id="KW-1185">Reference proteome</keyword>
<dbReference type="OrthoDB" id="5380555at2759"/>
<gene>
    <name evidence="1" type="ORF">AGERDE_LOCUS6965</name>
</gene>
<dbReference type="EMBL" id="CAJVPL010001174">
    <property type="protein sequence ID" value="CAG8557095.1"/>
    <property type="molecule type" value="Genomic_DNA"/>
</dbReference>